<dbReference type="SUPFAM" id="SSF52540">
    <property type="entry name" value="P-loop containing nucleoside triphosphate hydrolases"/>
    <property type="match status" value="1"/>
</dbReference>
<protein>
    <submittedName>
        <fullName evidence="1">ATPase</fullName>
    </submittedName>
</protein>
<dbReference type="InParanoid" id="A0A5Q0BRT4"/>
<dbReference type="KEGG" id="mmob:F6R98_18615"/>
<dbReference type="EMBL" id="CP044205">
    <property type="protein sequence ID" value="QFY44396.1"/>
    <property type="molecule type" value="Genomic_DNA"/>
</dbReference>
<gene>
    <name evidence="1" type="ORF">F6R98_18615</name>
</gene>
<dbReference type="AlphaFoldDB" id="A0A5Q0BRT4"/>
<accession>A0A5Q0BRT4</accession>
<reference evidence="1 2" key="1">
    <citation type="submission" date="2019-09" db="EMBL/GenBank/DDBJ databases">
        <title>Ecophysiology of the spiral-shaped methanotroph Methylospira mobilis as revealed by the complete genome sequence.</title>
        <authorList>
            <person name="Oshkin I.Y."/>
            <person name="Dedysh S.N."/>
            <person name="Miroshnikov K."/>
            <person name="Danilova O.V."/>
            <person name="Hakobyan A."/>
            <person name="Liesack W."/>
        </authorList>
    </citation>
    <scope>NUCLEOTIDE SEQUENCE [LARGE SCALE GENOMIC DNA]</scope>
    <source>
        <strain evidence="1 2">Shm1</strain>
    </source>
</reference>
<sequence length="282" mass="32432">MKLSVQQFKEWNDKSITLLGMSGVGKTRLSNMLRKNGWFHYSGDYRIGTRYLSEPILDNIKLQLMQIDLLRDLLRSDTIHITNNISVDNLAPVSTFLGKLGNPERGGLSLHEFKRRQSLHRAAEIAAMHDVPEFIFKAKAIYGYDKFINDAGGSLCELESPEVMDTLAKNTLIVYIRASKEDEEALVSRAQKAPKPLYYREAFLDEQLSRYMQEHELSYAALIDPDEFVRWIFPRLFVSRIPRYEALAEQYGYVVHSEEIKQVNSEADFLALLEHAIAREIA</sequence>
<dbReference type="Proteomes" id="UP000325755">
    <property type="component" value="Chromosome"/>
</dbReference>
<proteinExistence type="predicted"/>
<evidence type="ECO:0000313" key="2">
    <source>
        <dbReference type="Proteomes" id="UP000325755"/>
    </source>
</evidence>
<name>A0A5Q0BRT4_9GAMM</name>
<dbReference type="OrthoDB" id="9777291at2"/>
<organism evidence="1 2">
    <name type="scientific">Candidatus Methylospira mobilis</name>
    <dbReference type="NCBI Taxonomy" id="1808979"/>
    <lineage>
        <taxon>Bacteria</taxon>
        <taxon>Pseudomonadati</taxon>
        <taxon>Pseudomonadota</taxon>
        <taxon>Gammaproteobacteria</taxon>
        <taxon>Methylococcales</taxon>
        <taxon>Methylococcaceae</taxon>
        <taxon>Candidatus Methylospira</taxon>
    </lineage>
</organism>
<keyword evidence="2" id="KW-1185">Reference proteome</keyword>
<dbReference type="InterPro" id="IPR027417">
    <property type="entry name" value="P-loop_NTPase"/>
</dbReference>
<evidence type="ECO:0000313" key="1">
    <source>
        <dbReference type="EMBL" id="QFY44396.1"/>
    </source>
</evidence>
<dbReference type="Gene3D" id="3.40.50.300">
    <property type="entry name" value="P-loop containing nucleotide triphosphate hydrolases"/>
    <property type="match status" value="1"/>
</dbReference>
<dbReference type="RefSeq" id="WP_153250361.1">
    <property type="nucleotide sequence ID" value="NZ_CP044205.1"/>
</dbReference>